<dbReference type="Proteomes" id="UP000231469">
    <property type="component" value="Unassembled WGS sequence"/>
</dbReference>
<organism evidence="2 3">
    <name type="scientific">bacterium (Candidatus Gribaldobacteria) CG_4_10_14_0_2_um_filter_36_18</name>
    <dbReference type="NCBI Taxonomy" id="2014264"/>
    <lineage>
        <taxon>Bacteria</taxon>
        <taxon>Candidatus Gribaldobacteria</taxon>
    </lineage>
</organism>
<keyword evidence="1" id="KW-0732">Signal</keyword>
<proteinExistence type="predicted"/>
<evidence type="ECO:0000313" key="2">
    <source>
        <dbReference type="EMBL" id="PJA02522.1"/>
    </source>
</evidence>
<gene>
    <name evidence="2" type="ORF">COX73_00325</name>
</gene>
<name>A0A2M7VKZ9_9BACT</name>
<feature type="chain" id="PRO_5014701995" description="Lipoprotein" evidence="1">
    <location>
        <begin position="24"/>
        <end position="192"/>
    </location>
</feature>
<feature type="signal peptide" evidence="1">
    <location>
        <begin position="1"/>
        <end position="23"/>
    </location>
</feature>
<dbReference type="EMBL" id="PFPS01000014">
    <property type="protein sequence ID" value="PJA02522.1"/>
    <property type="molecule type" value="Genomic_DNA"/>
</dbReference>
<reference evidence="3" key="1">
    <citation type="submission" date="2017-09" db="EMBL/GenBank/DDBJ databases">
        <title>Depth-based differentiation of microbial function through sediment-hosted aquifers and enrichment of novel symbionts in the deep terrestrial subsurface.</title>
        <authorList>
            <person name="Probst A.J."/>
            <person name="Ladd B."/>
            <person name="Jarett J.K."/>
            <person name="Geller-Mcgrath D.E."/>
            <person name="Sieber C.M.K."/>
            <person name="Emerson J.B."/>
            <person name="Anantharaman K."/>
            <person name="Thomas B.C."/>
            <person name="Malmstrom R."/>
            <person name="Stieglmeier M."/>
            <person name="Klingl A."/>
            <person name="Woyke T."/>
            <person name="Ryan C.M."/>
            <person name="Banfield J.F."/>
        </authorList>
    </citation>
    <scope>NUCLEOTIDE SEQUENCE [LARGE SCALE GENOMIC DNA]</scope>
</reference>
<dbReference type="PROSITE" id="PS51257">
    <property type="entry name" value="PROKAR_LIPOPROTEIN"/>
    <property type="match status" value="1"/>
</dbReference>
<protein>
    <recommendedName>
        <fullName evidence="4">Lipoprotein</fullName>
    </recommendedName>
</protein>
<dbReference type="AlphaFoldDB" id="A0A2M7VKZ9"/>
<sequence length="192" mass="21516">MRRRIVSIGLICLFLIGGGISCAAPPTKTPETEKEVIEKEIIPVDELANIALCAKLEFEWVDIVSDITEEEYENYLKKAPLLEKGNVLYVTGKVSEVDLSVTYDVTVPLVKEGYWSEKVGFVGSPPYGIYTYCKFPLESEKAMREFTDKLYAAEHKGQVIIVKGEVEKVECGVIERIDNGIYLKNCVLISIQ</sequence>
<evidence type="ECO:0008006" key="4">
    <source>
        <dbReference type="Google" id="ProtNLM"/>
    </source>
</evidence>
<evidence type="ECO:0000313" key="3">
    <source>
        <dbReference type="Proteomes" id="UP000231469"/>
    </source>
</evidence>
<evidence type="ECO:0000256" key="1">
    <source>
        <dbReference type="SAM" id="SignalP"/>
    </source>
</evidence>
<comment type="caution">
    <text evidence="2">The sequence shown here is derived from an EMBL/GenBank/DDBJ whole genome shotgun (WGS) entry which is preliminary data.</text>
</comment>
<accession>A0A2M7VKZ9</accession>